<comment type="subcellular location">
    <subcellularLocation>
        <location evidence="1">Membrane</location>
        <topology evidence="1">Multi-pass membrane protein</topology>
    </subcellularLocation>
</comment>
<evidence type="ECO:0000256" key="1">
    <source>
        <dbReference type="ARBA" id="ARBA00004141"/>
    </source>
</evidence>
<organism evidence="8 9">
    <name type="scientific">Bacteriovorax antarcticus</name>
    <dbReference type="NCBI Taxonomy" id="3088717"/>
    <lineage>
        <taxon>Bacteria</taxon>
        <taxon>Pseudomonadati</taxon>
        <taxon>Bdellovibrionota</taxon>
        <taxon>Bacteriovoracia</taxon>
        <taxon>Bacteriovoracales</taxon>
        <taxon>Bacteriovoracaceae</taxon>
        <taxon>Bacteriovorax</taxon>
    </lineage>
</organism>
<gene>
    <name evidence="8" type="ORF">SHI21_11305</name>
</gene>
<dbReference type="InterPro" id="IPR003453">
    <property type="entry name" value="ABC_MlaE_roteobac"/>
</dbReference>
<evidence type="ECO:0000256" key="3">
    <source>
        <dbReference type="ARBA" id="ARBA00022448"/>
    </source>
</evidence>
<keyword evidence="6 7" id="KW-0472">Membrane</keyword>
<keyword evidence="5 7" id="KW-1133">Transmembrane helix</keyword>
<protein>
    <submittedName>
        <fullName evidence="8">ABC transporter permease</fullName>
    </submittedName>
</protein>
<dbReference type="Pfam" id="PF02405">
    <property type="entry name" value="MlaE"/>
    <property type="match status" value="1"/>
</dbReference>
<evidence type="ECO:0000313" key="8">
    <source>
        <dbReference type="EMBL" id="MEA9356798.1"/>
    </source>
</evidence>
<evidence type="ECO:0000313" key="9">
    <source>
        <dbReference type="Proteomes" id="UP001302274"/>
    </source>
</evidence>
<feature type="transmembrane region" description="Helical" evidence="7">
    <location>
        <begin position="54"/>
        <end position="75"/>
    </location>
</feature>
<evidence type="ECO:0000256" key="6">
    <source>
        <dbReference type="ARBA" id="ARBA00023136"/>
    </source>
</evidence>
<keyword evidence="4 7" id="KW-0812">Transmembrane</keyword>
<accession>A0ABU5VWQ6</accession>
<dbReference type="Proteomes" id="UP001302274">
    <property type="component" value="Unassembled WGS sequence"/>
</dbReference>
<dbReference type="InterPro" id="IPR030802">
    <property type="entry name" value="Permease_MalE"/>
</dbReference>
<comment type="similarity">
    <text evidence="2 7">Belongs to the MlaE permease family.</text>
</comment>
<dbReference type="RefSeq" id="WP_323576694.1">
    <property type="nucleotide sequence ID" value="NZ_JAYGJQ010000002.1"/>
</dbReference>
<feature type="transmembrane region" description="Helical" evidence="7">
    <location>
        <begin position="233"/>
        <end position="263"/>
    </location>
</feature>
<comment type="caution">
    <text evidence="7">Lacks conserved residue(s) required for the propagation of feature annotation.</text>
</comment>
<keyword evidence="3" id="KW-0813">Transport</keyword>
<dbReference type="PANTHER" id="PTHR30188:SF4">
    <property type="entry name" value="PROTEIN TRIGALACTOSYLDIACYLGLYCEROL 1, CHLOROPLASTIC"/>
    <property type="match status" value="1"/>
</dbReference>
<keyword evidence="9" id="KW-1185">Reference proteome</keyword>
<proteinExistence type="inferred from homology"/>
<feature type="transmembrane region" description="Helical" evidence="7">
    <location>
        <begin position="201"/>
        <end position="221"/>
    </location>
</feature>
<name>A0ABU5VWQ6_9BACT</name>
<dbReference type="EMBL" id="JAYGJQ010000002">
    <property type="protein sequence ID" value="MEA9356798.1"/>
    <property type="molecule type" value="Genomic_DNA"/>
</dbReference>
<reference evidence="8 9" key="1">
    <citation type="submission" date="2023-11" db="EMBL/GenBank/DDBJ databases">
        <title>A Novel Polar Bacteriovorax (B. antarcticus) Isolated from the Biocrust in Antarctica.</title>
        <authorList>
            <person name="Mun W."/>
            <person name="Choi S.Y."/>
            <person name="Mitchell R.J."/>
        </authorList>
    </citation>
    <scope>NUCLEOTIDE SEQUENCE [LARGE SCALE GENOMIC DNA]</scope>
    <source>
        <strain evidence="8 9">PP10</strain>
    </source>
</reference>
<dbReference type="PANTHER" id="PTHR30188">
    <property type="entry name" value="ABC TRANSPORTER PERMEASE PROTEIN-RELATED"/>
    <property type="match status" value="1"/>
</dbReference>
<evidence type="ECO:0000256" key="5">
    <source>
        <dbReference type="ARBA" id="ARBA00022989"/>
    </source>
</evidence>
<dbReference type="NCBIfam" id="TIGR00056">
    <property type="entry name" value="MlaE family lipid ABC transporter permease subunit"/>
    <property type="match status" value="1"/>
</dbReference>
<evidence type="ECO:0000256" key="7">
    <source>
        <dbReference type="RuleBase" id="RU362044"/>
    </source>
</evidence>
<comment type="caution">
    <text evidence="8">The sequence shown here is derived from an EMBL/GenBank/DDBJ whole genome shotgun (WGS) entry which is preliminary data.</text>
</comment>
<sequence>MKVFIQQTIDDRIAKARNFFVFVGEIFELFFQTIRCTFTGKFYVSRLMEQITQLGYGSTSLTIVIGLTMGLVMTLNFGYGLAKFGGTLYVPAVVSLSLAREMAPLFTSLLVAGRVGSGIAAEIGAMNVTQQVDAIRALGTSPIRVLVVPRFWALVITLPLLSSLAFAVGILGGLVVCRLEFDIVPGFYLSKVFSTVKIYDYLSGIVKSGIFAGIITICACYKGLNTKDGTKGVGISTTWVVVTASILILITDFFISKIFLVIWN</sequence>
<feature type="transmembrane region" description="Helical" evidence="7">
    <location>
        <begin position="151"/>
        <end position="181"/>
    </location>
</feature>
<evidence type="ECO:0000256" key="2">
    <source>
        <dbReference type="ARBA" id="ARBA00007556"/>
    </source>
</evidence>
<evidence type="ECO:0000256" key="4">
    <source>
        <dbReference type="ARBA" id="ARBA00022692"/>
    </source>
</evidence>